<organism evidence="4">
    <name type="scientific">Hemiselmis tepida</name>
    <dbReference type="NCBI Taxonomy" id="464990"/>
    <lineage>
        <taxon>Eukaryota</taxon>
        <taxon>Cryptophyceae</taxon>
        <taxon>Cryptomonadales</taxon>
        <taxon>Hemiselmidaceae</taxon>
        <taxon>Hemiselmis</taxon>
    </lineage>
</organism>
<evidence type="ECO:0000256" key="3">
    <source>
        <dbReference type="PROSITE-ProRule" id="PRU00023"/>
    </source>
</evidence>
<dbReference type="InterPro" id="IPR036770">
    <property type="entry name" value="Ankyrin_rpt-contain_sf"/>
</dbReference>
<name>A0A7S0W8S3_9CRYP</name>
<proteinExistence type="predicted"/>
<dbReference type="AlphaFoldDB" id="A0A7S0W8S3"/>
<sequence length="202" mass="21321">MRTPVHLAAVFGWGETNPSTLTELYAAGANFNAGDQADNTPLHLAASEGWTETCKQLVEYGARIDPVNRWAQQTPLGSAVANGHTETAAALRLLGSANETVSHLESELTKCTWDNQKHCTNATLDCWNDGAPEGAAPGECTVHCDSPPCEAKCVGDESNTAIPGGNWGCHLNNFFPGPQPILDPFPPKPSGIRGVIQGTTVS</sequence>
<protein>
    <submittedName>
        <fullName evidence="4">Uncharacterized protein</fullName>
    </submittedName>
</protein>
<dbReference type="Gene3D" id="1.25.40.20">
    <property type="entry name" value="Ankyrin repeat-containing domain"/>
    <property type="match status" value="1"/>
</dbReference>
<feature type="repeat" description="ANK" evidence="3">
    <location>
        <begin position="37"/>
        <end position="69"/>
    </location>
</feature>
<keyword evidence="1" id="KW-0677">Repeat</keyword>
<evidence type="ECO:0000313" key="4">
    <source>
        <dbReference type="EMBL" id="CAD8803235.1"/>
    </source>
</evidence>
<dbReference type="InterPro" id="IPR002110">
    <property type="entry name" value="Ankyrin_rpt"/>
</dbReference>
<feature type="repeat" description="ANK" evidence="3">
    <location>
        <begin position="1"/>
        <end position="36"/>
    </location>
</feature>
<accession>A0A7S0W8S3</accession>
<dbReference type="PROSITE" id="PS50297">
    <property type="entry name" value="ANK_REP_REGION"/>
    <property type="match status" value="1"/>
</dbReference>
<dbReference type="PANTHER" id="PTHR24201:SF2">
    <property type="entry name" value="ANKYRIN REPEAT DOMAIN-CONTAINING PROTEIN 42"/>
    <property type="match status" value="1"/>
</dbReference>
<evidence type="ECO:0000256" key="2">
    <source>
        <dbReference type="ARBA" id="ARBA00023043"/>
    </source>
</evidence>
<dbReference type="Pfam" id="PF12796">
    <property type="entry name" value="Ank_2"/>
    <property type="match status" value="1"/>
</dbReference>
<evidence type="ECO:0000256" key="1">
    <source>
        <dbReference type="ARBA" id="ARBA00022737"/>
    </source>
</evidence>
<dbReference type="InterPro" id="IPR050776">
    <property type="entry name" value="Ank_Repeat/CDKN_Inhibitor"/>
</dbReference>
<dbReference type="EMBL" id="HBFN01029307">
    <property type="protein sequence ID" value="CAD8803235.1"/>
    <property type="molecule type" value="Transcribed_RNA"/>
</dbReference>
<reference evidence="4" key="1">
    <citation type="submission" date="2021-01" db="EMBL/GenBank/DDBJ databases">
        <authorList>
            <person name="Corre E."/>
            <person name="Pelletier E."/>
            <person name="Niang G."/>
            <person name="Scheremetjew M."/>
            <person name="Finn R."/>
            <person name="Kale V."/>
            <person name="Holt S."/>
            <person name="Cochrane G."/>
            <person name="Meng A."/>
            <person name="Brown T."/>
            <person name="Cohen L."/>
        </authorList>
    </citation>
    <scope>NUCLEOTIDE SEQUENCE</scope>
    <source>
        <strain evidence="4">CCMP443</strain>
    </source>
</reference>
<dbReference type="GO" id="GO:0005634">
    <property type="term" value="C:nucleus"/>
    <property type="evidence" value="ECO:0007669"/>
    <property type="project" value="TreeGrafter"/>
</dbReference>
<dbReference type="PANTHER" id="PTHR24201">
    <property type="entry name" value="ANK_REP_REGION DOMAIN-CONTAINING PROTEIN"/>
    <property type="match status" value="1"/>
</dbReference>
<dbReference type="SUPFAM" id="SSF48403">
    <property type="entry name" value="Ankyrin repeat"/>
    <property type="match status" value="1"/>
</dbReference>
<gene>
    <name evidence="4" type="ORF">HTEP1355_LOCUS16913</name>
</gene>
<keyword evidence="2 3" id="KW-0040">ANK repeat</keyword>
<dbReference type="PROSITE" id="PS50088">
    <property type="entry name" value="ANK_REPEAT"/>
    <property type="match status" value="2"/>
</dbReference>